<sequence length="89" mass="9821">MAAPIGNTNAVKGKMFYDRLRKALTQEPHRLEKIVGQLITQAEMGEAWAVKEIIDRLDGKAVQTNQVENSDGTPLLSGIQVMFVKPQDA</sequence>
<organism evidence="1 2">
    <name type="scientific">Aphanizomenon flos-aquae WA102</name>
    <dbReference type="NCBI Taxonomy" id="1710896"/>
    <lineage>
        <taxon>Bacteria</taxon>
        <taxon>Bacillati</taxon>
        <taxon>Cyanobacteriota</taxon>
        <taxon>Cyanophyceae</taxon>
        <taxon>Nostocales</taxon>
        <taxon>Aphanizomenonaceae</taxon>
        <taxon>Aphanizomenon</taxon>
    </lineage>
</organism>
<comment type="caution">
    <text evidence="1">The sequence shown here is derived from an EMBL/GenBank/DDBJ whole genome shotgun (WGS) entry which is preliminary data.</text>
</comment>
<accession>A0A1B7WZP9</accession>
<protein>
    <submittedName>
        <fullName evidence="1">Uncharacterized protein</fullName>
    </submittedName>
</protein>
<dbReference type="EMBL" id="LJOW01000096">
    <property type="protein sequence ID" value="OBQ42588.1"/>
    <property type="molecule type" value="Genomic_DNA"/>
</dbReference>
<evidence type="ECO:0000313" key="2">
    <source>
        <dbReference type="Proteomes" id="UP000092093"/>
    </source>
</evidence>
<name>A0A1B7WZP9_APHFL</name>
<proteinExistence type="predicted"/>
<dbReference type="AlphaFoldDB" id="A0A1B7WZP9"/>
<gene>
    <name evidence="1" type="ORF">AN484_16810</name>
</gene>
<reference evidence="1 2" key="1">
    <citation type="submission" date="2015-09" db="EMBL/GenBank/DDBJ databases">
        <title>Aphanizomenon flos-aquae WA102.</title>
        <authorList>
            <person name="Driscoll C."/>
        </authorList>
    </citation>
    <scope>NUCLEOTIDE SEQUENCE [LARGE SCALE GENOMIC DNA]</scope>
    <source>
        <strain evidence="1">WA102</strain>
    </source>
</reference>
<dbReference type="Proteomes" id="UP000092093">
    <property type="component" value="Unassembled WGS sequence"/>
</dbReference>
<dbReference type="PATRIC" id="fig|1710896.3.peg.3442"/>
<evidence type="ECO:0000313" key="1">
    <source>
        <dbReference type="EMBL" id="OBQ42588.1"/>
    </source>
</evidence>